<comment type="caution">
    <text evidence="8">The sequence shown here is derived from an EMBL/GenBank/DDBJ whole genome shotgun (WGS) entry which is preliminary data.</text>
</comment>
<gene>
    <name evidence="8" type="ORF">GCM10010466_51220</name>
</gene>
<dbReference type="Proteomes" id="UP001500320">
    <property type="component" value="Unassembled WGS sequence"/>
</dbReference>
<feature type="compositionally biased region" description="Pro residues" evidence="6">
    <location>
        <begin position="354"/>
        <end position="374"/>
    </location>
</feature>
<dbReference type="CDD" id="cd14947">
    <property type="entry name" value="NBR1_like"/>
    <property type="match status" value="1"/>
</dbReference>
<evidence type="ECO:0000259" key="7">
    <source>
        <dbReference type="PROSITE" id="PS51755"/>
    </source>
</evidence>
<dbReference type="SUPFAM" id="SSF46894">
    <property type="entry name" value="C-terminal effector domain of the bipartite response regulators"/>
    <property type="match status" value="1"/>
</dbReference>
<dbReference type="Gene3D" id="1.10.10.10">
    <property type="entry name" value="Winged helix-like DNA-binding domain superfamily/Winged helix DNA-binding domain"/>
    <property type="match status" value="1"/>
</dbReference>
<dbReference type="Pfam" id="PF03704">
    <property type="entry name" value="BTAD"/>
    <property type="match status" value="1"/>
</dbReference>
<feature type="region of interest" description="Disordered" evidence="6">
    <location>
        <begin position="239"/>
        <end position="323"/>
    </location>
</feature>
<evidence type="ECO:0000256" key="3">
    <source>
        <dbReference type="ARBA" id="ARBA00023125"/>
    </source>
</evidence>
<dbReference type="Gene3D" id="1.25.40.10">
    <property type="entry name" value="Tetratricopeptide repeat domain"/>
    <property type="match status" value="1"/>
</dbReference>
<dbReference type="PROSITE" id="PS51755">
    <property type="entry name" value="OMPR_PHOB"/>
    <property type="match status" value="1"/>
</dbReference>
<feature type="DNA-binding region" description="OmpR/PhoB-type" evidence="5">
    <location>
        <begin position="1"/>
        <end position="93"/>
    </location>
</feature>
<dbReference type="InterPro" id="IPR001867">
    <property type="entry name" value="OmpR/PhoB-type_DNA-bd"/>
</dbReference>
<dbReference type="InterPro" id="IPR036388">
    <property type="entry name" value="WH-like_DNA-bd_sf"/>
</dbReference>
<evidence type="ECO:0000256" key="1">
    <source>
        <dbReference type="ARBA" id="ARBA00005820"/>
    </source>
</evidence>
<feature type="domain" description="OmpR/PhoB-type" evidence="7">
    <location>
        <begin position="1"/>
        <end position="93"/>
    </location>
</feature>
<dbReference type="InterPro" id="IPR032350">
    <property type="entry name" value="Nbr1_FW"/>
</dbReference>
<dbReference type="Gene3D" id="2.60.40.10">
    <property type="entry name" value="Immunoglobulins"/>
    <property type="match status" value="1"/>
</dbReference>
<protein>
    <recommendedName>
        <fullName evidence="7">OmpR/PhoB-type domain-containing protein</fullName>
    </recommendedName>
</protein>
<sequence>MLGPLEIAHGGRSVSPTAAKDRAFLGELLAHPGQLVSGEHLAAALWPDRLPADPANAVQVRASRLRGTLRSIAPAEVAGKVLVSRSGGYELNLENAETDVSRFEAAVALGDLSGIRRGLALWRGAPLSDVPPTPCVEIQAARLEELRLSTVESHVDLCIAQEDIPASLVADLVDEAARNPLRESLQYRLIRLLHLTGRSAEALTAYERLRNLLADELGTDPRPELRRLHLQIIGEEAPDGMVPAPVRVRPSRRPEDGAADRAADSAPDLAPDPVEAPPAGSAADPVVDPPADPVADPAMGGRGGRAEEPGRTPPGGAVRRGRRRTWAAAVGAGCVLGLAGLEIGGYGLLREPDPPGASSPSSPPAPSSPSPASPASPATAAGLQRPIPGDSSRLDADVTYPDGSTVKAGRRFLKTWKLTNTGSVAWHDRRLARQPLQPGEDGCDSPETVRIPDTEPGGTVLVSVRVQARSTPGRCKVYWKMVDAQGVPFMPHLSGIFFDVTVVP</sequence>
<feature type="compositionally biased region" description="Basic and acidic residues" evidence="6">
    <location>
        <begin position="252"/>
        <end position="263"/>
    </location>
</feature>
<feature type="compositionally biased region" description="Low complexity" evidence="6">
    <location>
        <begin position="264"/>
        <end position="286"/>
    </location>
</feature>
<keyword evidence="3 5" id="KW-0238">DNA-binding</keyword>
<organism evidence="8 9">
    <name type="scientific">Planomonospora alba</name>
    <dbReference type="NCBI Taxonomy" id="161354"/>
    <lineage>
        <taxon>Bacteria</taxon>
        <taxon>Bacillati</taxon>
        <taxon>Actinomycetota</taxon>
        <taxon>Actinomycetes</taxon>
        <taxon>Streptosporangiales</taxon>
        <taxon>Streptosporangiaceae</taxon>
        <taxon>Planomonospora</taxon>
    </lineage>
</organism>
<name>A0ABP6NND0_9ACTN</name>
<comment type="similarity">
    <text evidence="1">Belongs to the AfsR/DnrI/RedD regulatory family.</text>
</comment>
<reference evidence="9" key="1">
    <citation type="journal article" date="2019" name="Int. J. Syst. Evol. Microbiol.">
        <title>The Global Catalogue of Microorganisms (GCM) 10K type strain sequencing project: providing services to taxonomists for standard genome sequencing and annotation.</title>
        <authorList>
            <consortium name="The Broad Institute Genomics Platform"/>
            <consortium name="The Broad Institute Genome Sequencing Center for Infectious Disease"/>
            <person name="Wu L."/>
            <person name="Ma J."/>
        </authorList>
    </citation>
    <scope>NUCLEOTIDE SEQUENCE [LARGE SCALE GENOMIC DNA]</scope>
    <source>
        <strain evidence="9">JCM 9373</strain>
    </source>
</reference>
<dbReference type="SMART" id="SM00862">
    <property type="entry name" value="Trans_reg_C"/>
    <property type="match status" value="1"/>
</dbReference>
<dbReference type="PANTHER" id="PTHR35807:SF1">
    <property type="entry name" value="TRANSCRIPTIONAL REGULATOR REDD"/>
    <property type="match status" value="1"/>
</dbReference>
<keyword evidence="2" id="KW-0805">Transcription regulation</keyword>
<accession>A0ABP6NND0</accession>
<dbReference type="InterPro" id="IPR013783">
    <property type="entry name" value="Ig-like_fold"/>
</dbReference>
<dbReference type="SMART" id="SM01043">
    <property type="entry name" value="BTAD"/>
    <property type="match status" value="1"/>
</dbReference>
<evidence type="ECO:0000256" key="5">
    <source>
        <dbReference type="PROSITE-ProRule" id="PRU01091"/>
    </source>
</evidence>
<dbReference type="InterPro" id="IPR051677">
    <property type="entry name" value="AfsR-DnrI-RedD_regulator"/>
</dbReference>
<evidence type="ECO:0000256" key="4">
    <source>
        <dbReference type="ARBA" id="ARBA00023163"/>
    </source>
</evidence>
<keyword evidence="9" id="KW-1185">Reference proteome</keyword>
<evidence type="ECO:0000256" key="6">
    <source>
        <dbReference type="SAM" id="MobiDB-lite"/>
    </source>
</evidence>
<evidence type="ECO:0000313" key="9">
    <source>
        <dbReference type="Proteomes" id="UP001500320"/>
    </source>
</evidence>
<dbReference type="SUPFAM" id="SSF48452">
    <property type="entry name" value="TPR-like"/>
    <property type="match status" value="1"/>
</dbReference>
<feature type="region of interest" description="Disordered" evidence="6">
    <location>
        <begin position="350"/>
        <end position="401"/>
    </location>
</feature>
<evidence type="ECO:0000313" key="8">
    <source>
        <dbReference type="EMBL" id="GAA3154052.1"/>
    </source>
</evidence>
<keyword evidence="4" id="KW-0804">Transcription</keyword>
<dbReference type="Pfam" id="PF16158">
    <property type="entry name" value="N_BRCA1_IG"/>
    <property type="match status" value="1"/>
</dbReference>
<dbReference type="EMBL" id="BAAAUT010000047">
    <property type="protein sequence ID" value="GAA3154052.1"/>
    <property type="molecule type" value="Genomic_DNA"/>
</dbReference>
<dbReference type="InterPro" id="IPR011990">
    <property type="entry name" value="TPR-like_helical_dom_sf"/>
</dbReference>
<dbReference type="InterPro" id="IPR016032">
    <property type="entry name" value="Sig_transdc_resp-reg_C-effctor"/>
</dbReference>
<dbReference type="PANTHER" id="PTHR35807">
    <property type="entry name" value="TRANSCRIPTIONAL REGULATOR REDD-RELATED"/>
    <property type="match status" value="1"/>
</dbReference>
<dbReference type="CDD" id="cd15831">
    <property type="entry name" value="BTAD"/>
    <property type="match status" value="1"/>
</dbReference>
<evidence type="ECO:0000256" key="2">
    <source>
        <dbReference type="ARBA" id="ARBA00023015"/>
    </source>
</evidence>
<proteinExistence type="inferred from homology"/>
<dbReference type="InterPro" id="IPR005158">
    <property type="entry name" value="BTAD"/>
</dbReference>